<dbReference type="InterPro" id="IPR016032">
    <property type="entry name" value="Sig_transdc_resp-reg_C-effctor"/>
</dbReference>
<dbReference type="SUPFAM" id="SSF46894">
    <property type="entry name" value="C-terminal effector domain of the bipartite response regulators"/>
    <property type="match status" value="1"/>
</dbReference>
<comment type="caution">
    <text evidence="5">The sequence shown here is derived from an EMBL/GenBank/DDBJ whole genome shotgun (WGS) entry which is preliminary data.</text>
</comment>
<sequence length="353" mass="38419">MPFLRRHRAHEAAVRATAATTAAVTDPNTVFESAMRAASTVLAPDAWAGVLLDPATLMNCGGVYRHGLAAEHMPRMLDIEYREGDLNLMPELARRENPVGVLSADTGGEPERSVRHRDLFQPLGLRDEMRVLLRDGGRTWGALVLVRGRAFDPHEAAFAAQLSPVLGAALRRSLVLGGAQRPPDRDDSVLILLTEDYDVLSASPRAEAWLDRLPEQRAPGCAELPASVYGVAAKARADTFTGTARAMVRTRAGEWAVLHAWRLTGGTGTNIAVAVESATGPDRADLLMDAYSLTERERDITLLVLRGHSTKEIGGALHLAEYTVQDHLKSVFDKTGVRSRRALVGQVFFHHYA</sequence>
<feature type="domain" description="HTH luxR-type" evidence="4">
    <location>
        <begin position="286"/>
        <end position="353"/>
    </location>
</feature>
<proteinExistence type="predicted"/>
<dbReference type="Pfam" id="PF01590">
    <property type="entry name" value="GAF"/>
    <property type="match status" value="1"/>
</dbReference>
<evidence type="ECO:0000256" key="1">
    <source>
        <dbReference type="ARBA" id="ARBA00023015"/>
    </source>
</evidence>
<dbReference type="PROSITE" id="PS50043">
    <property type="entry name" value="HTH_LUXR_2"/>
    <property type="match status" value="1"/>
</dbReference>
<dbReference type="Proteomes" id="UP000812013">
    <property type="component" value="Unassembled WGS sequence"/>
</dbReference>
<dbReference type="SMART" id="SM00421">
    <property type="entry name" value="HTH_LUXR"/>
    <property type="match status" value="1"/>
</dbReference>
<dbReference type="EMBL" id="WTFF01000221">
    <property type="protein sequence ID" value="MBW5485125.1"/>
    <property type="molecule type" value="Genomic_DNA"/>
</dbReference>
<dbReference type="CDD" id="cd06170">
    <property type="entry name" value="LuxR_C_like"/>
    <property type="match status" value="1"/>
</dbReference>
<dbReference type="Pfam" id="PF00196">
    <property type="entry name" value="GerE"/>
    <property type="match status" value="1"/>
</dbReference>
<keyword evidence="6" id="KW-1185">Reference proteome</keyword>
<accession>A0ABS6ZBI9</accession>
<dbReference type="InterPro" id="IPR003018">
    <property type="entry name" value="GAF"/>
</dbReference>
<dbReference type="PANTHER" id="PTHR44688">
    <property type="entry name" value="DNA-BINDING TRANSCRIPTIONAL ACTIVATOR DEVR_DOSR"/>
    <property type="match status" value="1"/>
</dbReference>
<organism evidence="5 6">
    <name type="scientific">Streptomyces bambusae</name>
    <dbReference type="NCBI Taxonomy" id="1550616"/>
    <lineage>
        <taxon>Bacteria</taxon>
        <taxon>Bacillati</taxon>
        <taxon>Actinomycetota</taxon>
        <taxon>Actinomycetes</taxon>
        <taxon>Kitasatosporales</taxon>
        <taxon>Streptomycetaceae</taxon>
        <taxon>Streptomyces</taxon>
    </lineage>
</organism>
<dbReference type="InterPro" id="IPR000792">
    <property type="entry name" value="Tscrpt_reg_LuxR_C"/>
</dbReference>
<keyword evidence="1" id="KW-0805">Transcription regulation</keyword>
<dbReference type="InterPro" id="IPR029016">
    <property type="entry name" value="GAF-like_dom_sf"/>
</dbReference>
<dbReference type="PRINTS" id="PR00038">
    <property type="entry name" value="HTHLUXR"/>
</dbReference>
<dbReference type="PROSITE" id="PS00622">
    <property type="entry name" value="HTH_LUXR_1"/>
    <property type="match status" value="1"/>
</dbReference>
<evidence type="ECO:0000313" key="6">
    <source>
        <dbReference type="Proteomes" id="UP000812013"/>
    </source>
</evidence>
<evidence type="ECO:0000256" key="2">
    <source>
        <dbReference type="ARBA" id="ARBA00023125"/>
    </source>
</evidence>
<dbReference type="InterPro" id="IPR036388">
    <property type="entry name" value="WH-like_DNA-bd_sf"/>
</dbReference>
<name>A0ABS6ZBI9_9ACTN</name>
<gene>
    <name evidence="5" type="ORF">GPJ59_25410</name>
</gene>
<reference evidence="5 6" key="1">
    <citation type="submission" date="2019-12" db="EMBL/GenBank/DDBJ databases">
        <title>Genome sequence of Streptomyces bambusae.</title>
        <authorList>
            <person name="Bansal K."/>
            <person name="Choksket S."/>
            <person name="Korpole S."/>
            <person name="Patil P.B."/>
        </authorList>
    </citation>
    <scope>NUCLEOTIDE SEQUENCE [LARGE SCALE GENOMIC DNA]</scope>
    <source>
        <strain evidence="5 6">SK60</strain>
    </source>
</reference>
<dbReference type="RefSeq" id="WP_219670034.1">
    <property type="nucleotide sequence ID" value="NZ_WTFF01000221.1"/>
</dbReference>
<dbReference type="PANTHER" id="PTHR44688:SF16">
    <property type="entry name" value="DNA-BINDING TRANSCRIPTIONAL ACTIVATOR DEVR_DOSR"/>
    <property type="match status" value="1"/>
</dbReference>
<dbReference type="SUPFAM" id="SSF55781">
    <property type="entry name" value="GAF domain-like"/>
    <property type="match status" value="1"/>
</dbReference>
<keyword evidence="3" id="KW-0804">Transcription</keyword>
<evidence type="ECO:0000259" key="4">
    <source>
        <dbReference type="PROSITE" id="PS50043"/>
    </source>
</evidence>
<evidence type="ECO:0000256" key="3">
    <source>
        <dbReference type="ARBA" id="ARBA00023163"/>
    </source>
</evidence>
<protein>
    <submittedName>
        <fullName evidence="5">GAF domain-containing protein</fullName>
    </submittedName>
</protein>
<evidence type="ECO:0000313" key="5">
    <source>
        <dbReference type="EMBL" id="MBW5485125.1"/>
    </source>
</evidence>
<dbReference type="Gene3D" id="1.10.10.10">
    <property type="entry name" value="Winged helix-like DNA-binding domain superfamily/Winged helix DNA-binding domain"/>
    <property type="match status" value="1"/>
</dbReference>
<dbReference type="SMART" id="SM00065">
    <property type="entry name" value="GAF"/>
    <property type="match status" value="1"/>
</dbReference>
<dbReference type="Gene3D" id="3.30.450.40">
    <property type="match status" value="1"/>
</dbReference>
<keyword evidence="2" id="KW-0238">DNA-binding</keyword>